<evidence type="ECO:0000256" key="8">
    <source>
        <dbReference type="ARBA" id="ARBA00023180"/>
    </source>
</evidence>
<proteinExistence type="predicted"/>
<dbReference type="GO" id="GO:0002250">
    <property type="term" value="P:adaptive immune response"/>
    <property type="evidence" value="ECO:0007669"/>
    <property type="project" value="UniProtKB-KW"/>
</dbReference>
<dbReference type="InParanoid" id="A0A5F4WBG4"/>
<dbReference type="OMA" id="ILWMQLA"/>
<evidence type="ECO:0000256" key="1">
    <source>
        <dbReference type="ARBA" id="ARBA00004236"/>
    </source>
</evidence>
<evidence type="ECO:0000256" key="10">
    <source>
        <dbReference type="ARBA" id="ARBA00043266"/>
    </source>
</evidence>
<feature type="domain" description="Ig-like" evidence="12">
    <location>
        <begin position="20"/>
        <end position="123"/>
    </location>
</feature>
<dbReference type="Proteomes" id="UP000008225">
    <property type="component" value="Chromosome 10"/>
</dbReference>
<reference evidence="13" key="1">
    <citation type="submission" date="2009-03" db="EMBL/GenBank/DDBJ databases">
        <authorList>
            <person name="Warren W."/>
            <person name="Ye L."/>
            <person name="Minx P."/>
            <person name="Worley K."/>
            <person name="Gibbs R."/>
            <person name="Wilson R.K."/>
        </authorList>
    </citation>
    <scope>NUCLEOTIDE SEQUENCE [LARGE SCALE GENOMIC DNA]</scope>
</reference>
<dbReference type="GO" id="GO:0042101">
    <property type="term" value="C:T cell receptor complex"/>
    <property type="evidence" value="ECO:0007669"/>
    <property type="project" value="UniProtKB-KW"/>
</dbReference>
<organism evidence="13 14">
    <name type="scientific">Callithrix jacchus</name>
    <name type="common">White-tufted-ear marmoset</name>
    <name type="synonym">Simia Jacchus</name>
    <dbReference type="NCBI Taxonomy" id="9483"/>
    <lineage>
        <taxon>Eukaryota</taxon>
        <taxon>Metazoa</taxon>
        <taxon>Chordata</taxon>
        <taxon>Craniata</taxon>
        <taxon>Vertebrata</taxon>
        <taxon>Euteleostomi</taxon>
        <taxon>Mammalia</taxon>
        <taxon>Eutheria</taxon>
        <taxon>Euarchontoglires</taxon>
        <taxon>Primates</taxon>
        <taxon>Haplorrhini</taxon>
        <taxon>Platyrrhini</taxon>
        <taxon>Cebidae</taxon>
        <taxon>Callitrichinae</taxon>
        <taxon>Callithrix</taxon>
        <taxon>Callithrix</taxon>
    </lineage>
</organism>
<feature type="signal peptide" evidence="11">
    <location>
        <begin position="1"/>
        <end position="19"/>
    </location>
</feature>
<evidence type="ECO:0000256" key="3">
    <source>
        <dbReference type="ARBA" id="ARBA00022729"/>
    </source>
</evidence>
<reference evidence="13" key="2">
    <citation type="submission" date="2025-08" db="UniProtKB">
        <authorList>
            <consortium name="Ensembl"/>
        </authorList>
    </citation>
    <scope>IDENTIFICATION</scope>
</reference>
<keyword evidence="14" id="KW-1185">Reference proteome</keyword>
<dbReference type="GeneTree" id="ENSGT00900000140957"/>
<dbReference type="InterPro" id="IPR003599">
    <property type="entry name" value="Ig_sub"/>
</dbReference>
<dbReference type="InterPro" id="IPR013106">
    <property type="entry name" value="Ig_V-set"/>
</dbReference>
<accession>A0A5F4WBG4</accession>
<dbReference type="PANTHER" id="PTHR19339">
    <property type="entry name" value="T CELL RECEPTOR ALPHA VARIABLE 39"/>
    <property type="match status" value="1"/>
</dbReference>
<dbReference type="AlphaFoldDB" id="A0A5F4WBG4"/>
<dbReference type="SUPFAM" id="SSF48726">
    <property type="entry name" value="Immunoglobulin"/>
    <property type="match status" value="1"/>
</dbReference>
<comment type="subcellular location">
    <subcellularLocation>
        <location evidence="1">Cell membrane</location>
    </subcellularLocation>
</comment>
<sequence length="136" mass="14904">MLLEHLLIILWIQLTWVSGQQLNQSPQSMSIQEGEDVSMNCTSSSTFNPLLWYKQDAGEGPVLLITLYMGGELTRNGRLTAQFGITRKDSFLNISASVPDDVGTYFCAGQHSAPQAPTACTQTCSWDCSLYAAFSS</sequence>
<feature type="chain" id="PRO_5023869443" description="Ig-like domain-containing protein" evidence="11">
    <location>
        <begin position="20"/>
        <end position="136"/>
    </location>
</feature>
<dbReference type="FunCoup" id="A0A5F4WBG4">
    <property type="interactions" value="175"/>
</dbReference>
<dbReference type="PROSITE" id="PS50835">
    <property type="entry name" value="IG_LIKE"/>
    <property type="match status" value="1"/>
</dbReference>
<keyword evidence="7" id="KW-0675">Receptor</keyword>
<evidence type="ECO:0000259" key="12">
    <source>
        <dbReference type="PROSITE" id="PS50835"/>
    </source>
</evidence>
<evidence type="ECO:0000256" key="4">
    <source>
        <dbReference type="ARBA" id="ARBA00023130"/>
    </source>
</evidence>
<evidence type="ECO:0000256" key="11">
    <source>
        <dbReference type="SAM" id="SignalP"/>
    </source>
</evidence>
<keyword evidence="2" id="KW-1003">Cell membrane</keyword>
<dbReference type="InterPro" id="IPR036179">
    <property type="entry name" value="Ig-like_dom_sf"/>
</dbReference>
<keyword evidence="8" id="KW-0325">Glycoprotein</keyword>
<evidence type="ECO:0000256" key="6">
    <source>
        <dbReference type="ARBA" id="ARBA00023157"/>
    </source>
</evidence>
<name>A0A5F4WBG4_CALJA</name>
<evidence type="ECO:0000256" key="7">
    <source>
        <dbReference type="ARBA" id="ARBA00023170"/>
    </source>
</evidence>
<protein>
    <recommendedName>
        <fullName evidence="12">Ig-like domain-containing protein</fullName>
    </recommendedName>
</protein>
<dbReference type="InterPro" id="IPR051896">
    <property type="entry name" value="TCR_alpha_variable"/>
</dbReference>
<keyword evidence="3 11" id="KW-0732">Signal</keyword>
<keyword evidence="10" id="KW-1279">T cell receptor</keyword>
<evidence type="ECO:0000313" key="13">
    <source>
        <dbReference type="Ensembl" id="ENSCJAP00000075019.1"/>
    </source>
</evidence>
<dbReference type="InterPro" id="IPR007110">
    <property type="entry name" value="Ig-like_dom"/>
</dbReference>
<keyword evidence="6" id="KW-1015">Disulfide bond</keyword>
<keyword evidence="5" id="KW-0472">Membrane</keyword>
<keyword evidence="4" id="KW-1064">Adaptive immunity</keyword>
<evidence type="ECO:0000256" key="2">
    <source>
        <dbReference type="ARBA" id="ARBA00022475"/>
    </source>
</evidence>
<reference evidence="13" key="3">
    <citation type="submission" date="2025-09" db="UniProtKB">
        <authorList>
            <consortium name="Ensembl"/>
        </authorList>
    </citation>
    <scope>IDENTIFICATION</scope>
</reference>
<evidence type="ECO:0000256" key="5">
    <source>
        <dbReference type="ARBA" id="ARBA00023136"/>
    </source>
</evidence>
<dbReference type="SMART" id="SM00409">
    <property type="entry name" value="IG"/>
    <property type="match status" value="1"/>
</dbReference>
<dbReference type="Gene3D" id="2.60.40.10">
    <property type="entry name" value="Immunoglobulins"/>
    <property type="match status" value="1"/>
</dbReference>
<dbReference type="PANTHER" id="PTHR19339:SF12">
    <property type="entry name" value="IG-LIKE DOMAIN-CONTAINING PROTEIN"/>
    <property type="match status" value="1"/>
</dbReference>
<dbReference type="InterPro" id="IPR013783">
    <property type="entry name" value="Ig-like_fold"/>
</dbReference>
<comment type="subunit">
    <text evidence="9">Alpha-beta TR is a heterodimer composed of an alpha and beta chain; disulfide-linked. The alpha-beta TR is associated with the transmembrane signaling CD3 coreceptor proteins to form the TR-CD3 (TcR or TCR). The assembly of alpha-beta TR heterodimers with CD3 occurs in the endoplasmic reticulum where a single alpha-beta TR heterodimer associates with one CD3D-CD3E heterodimer, one CD3G-CD3E heterodimer and one CD247 homodimer forming a stable octameric structure. CD3D-CD3E and CD3G-CD3E heterodimers preferentially associate with TR alpha and TR beta chains, respectively. The association of the CD247 homodimer is the last step of TcR assembly in the endoplasmic reticulum and is required for transport to the cell surface.</text>
</comment>
<dbReference type="STRING" id="9483.ENSCJAP00000075019"/>
<evidence type="ECO:0000313" key="14">
    <source>
        <dbReference type="Proteomes" id="UP000008225"/>
    </source>
</evidence>
<evidence type="ECO:0000256" key="9">
    <source>
        <dbReference type="ARBA" id="ARBA00038651"/>
    </source>
</evidence>
<dbReference type="SMART" id="SM00406">
    <property type="entry name" value="IGv"/>
    <property type="match status" value="1"/>
</dbReference>
<keyword evidence="10" id="KW-0391">Immunity</keyword>
<dbReference type="Ensembl" id="ENSCJAT00000093350.2">
    <property type="protein sequence ID" value="ENSCJAP00000075019.1"/>
    <property type="gene ID" value="ENSCJAG00000053640.2"/>
</dbReference>
<dbReference type="Pfam" id="PF07686">
    <property type="entry name" value="V-set"/>
    <property type="match status" value="1"/>
</dbReference>